<dbReference type="EMBL" id="JACIJO010000001">
    <property type="protein sequence ID" value="MBB6325558.1"/>
    <property type="molecule type" value="Genomic_DNA"/>
</dbReference>
<gene>
    <name evidence="3" type="ORF">FHS59_001173</name>
</gene>
<dbReference type="SMART" id="SM00327">
    <property type="entry name" value="VWA"/>
    <property type="match status" value="1"/>
</dbReference>
<dbReference type="InterPro" id="IPR002035">
    <property type="entry name" value="VWF_A"/>
</dbReference>
<dbReference type="AlphaFoldDB" id="A0A841MSG4"/>
<feature type="signal peptide" evidence="1">
    <location>
        <begin position="1"/>
        <end position="19"/>
    </location>
</feature>
<dbReference type="Gene3D" id="3.40.50.410">
    <property type="entry name" value="von Willebrand factor, type A domain"/>
    <property type="match status" value="1"/>
</dbReference>
<reference evidence="3 4" key="1">
    <citation type="submission" date="2020-08" db="EMBL/GenBank/DDBJ databases">
        <title>Genomic Encyclopedia of Type Strains, Phase IV (KMG-IV): sequencing the most valuable type-strain genomes for metagenomic binning, comparative biology and taxonomic classification.</title>
        <authorList>
            <person name="Goeker M."/>
        </authorList>
    </citation>
    <scope>NUCLEOTIDE SEQUENCE [LARGE SCALE GENOMIC DNA]</scope>
    <source>
        <strain evidence="3 4">DSM 102044</strain>
    </source>
</reference>
<sequence length="468" mass="50910">MKKVICFIYFVIFSFSVFSQVKNDPSPILFIYDASGSMWAKMEDKTRVEIAREILSNSINSLPTEQEIGLIAYGHRNKGDCEDVEFLVDLKNSDKEKVTKTIGEIKPLGMTPLSYSASLAIEDLKKSGQKATIILVTDGIESCDGNICEVIRTAKSNGIDFKLHIIGFGLKEEESEQLKCAAAAGDGQYFEAKDSGGLMGSLEEATKETVDSPPGNYGIKVTLNGQLIDALVQVLEPGTNKKVSLKRTYRDSVLIALPEGKSDLLVTALENTDLKPILLSDVSAAPDEITYRAVSFDGGKMLWDVTNNGEPWDATVNIFEAGTKKGVAGGRTYDRTKEFDLSPGIYDVQILALVISGEKGHRRENVEVKAGEKLELAFDYKTGIAKIGALLGSDLVDATVTIKDAATKANIAGMRTYTSSSSNPREFILTPGEYEVTVTAVSKELAGKKEVFLMKILAGETFEKTINF</sequence>
<dbReference type="InterPro" id="IPR036465">
    <property type="entry name" value="vWFA_dom_sf"/>
</dbReference>
<evidence type="ECO:0000313" key="4">
    <source>
        <dbReference type="Proteomes" id="UP000588604"/>
    </source>
</evidence>
<feature type="chain" id="PRO_5032699577" evidence="1">
    <location>
        <begin position="20"/>
        <end position="468"/>
    </location>
</feature>
<evidence type="ECO:0000313" key="3">
    <source>
        <dbReference type="EMBL" id="MBB6325558.1"/>
    </source>
</evidence>
<evidence type="ECO:0000256" key="1">
    <source>
        <dbReference type="SAM" id="SignalP"/>
    </source>
</evidence>
<protein>
    <submittedName>
        <fullName evidence="3">Ca-activated chloride channel family protein</fullName>
    </submittedName>
</protein>
<organism evidence="3 4">
    <name type="scientific">Algoriphagus iocasae</name>
    <dbReference type="NCBI Taxonomy" id="1836499"/>
    <lineage>
        <taxon>Bacteria</taxon>
        <taxon>Pseudomonadati</taxon>
        <taxon>Bacteroidota</taxon>
        <taxon>Cytophagia</taxon>
        <taxon>Cytophagales</taxon>
        <taxon>Cyclobacteriaceae</taxon>
        <taxon>Algoriphagus</taxon>
    </lineage>
</organism>
<feature type="domain" description="VWFA" evidence="2">
    <location>
        <begin position="27"/>
        <end position="210"/>
    </location>
</feature>
<dbReference type="PROSITE" id="PS50234">
    <property type="entry name" value="VWFA"/>
    <property type="match status" value="1"/>
</dbReference>
<dbReference type="Pfam" id="PF13519">
    <property type="entry name" value="VWA_2"/>
    <property type="match status" value="1"/>
</dbReference>
<accession>A0A841MSG4</accession>
<dbReference type="RefSeq" id="WP_184493895.1">
    <property type="nucleotide sequence ID" value="NZ_JACIJO010000001.1"/>
</dbReference>
<name>A0A841MSG4_9BACT</name>
<dbReference type="Proteomes" id="UP000588604">
    <property type="component" value="Unassembled WGS sequence"/>
</dbReference>
<proteinExistence type="predicted"/>
<keyword evidence="1" id="KW-0732">Signal</keyword>
<keyword evidence="4" id="KW-1185">Reference proteome</keyword>
<comment type="caution">
    <text evidence="3">The sequence shown here is derived from an EMBL/GenBank/DDBJ whole genome shotgun (WGS) entry which is preliminary data.</text>
</comment>
<evidence type="ECO:0000259" key="2">
    <source>
        <dbReference type="PROSITE" id="PS50234"/>
    </source>
</evidence>
<dbReference type="SUPFAM" id="SSF53300">
    <property type="entry name" value="vWA-like"/>
    <property type="match status" value="1"/>
</dbReference>